<sequence>MGWWTEPLRRWTEALAIESVVEYAPATSRSAIGQWANENLEWHIQLDEATRVRFPGWHPTDAMRDALLWTLFNNRGAQAGSADALELDYRALLDKDVGELVLEMSAAAPIQAVSCEFWSYPGYLFLVRRKGALVDTDEAESAWAQMIPDVLRAVLGEGWHRVLGERQDVIAYLPASKVDEAVLDAAEFADAECMTKRLESVAKLLVSAIAEDAYHDVMVSVSRRIEQPRQLYAGLVSAVLAARLQWPDNVRTAVYGDALLPMFSALATQDAVEAFWQGLGERCQVPVDAWPEDWLEIVRGVISANLNISEAARILYVHRNTLIHKIDRLEQVTGYDVRNVTDAMILYFAALLKTQQIALN</sequence>
<dbReference type="InterPro" id="IPR025736">
    <property type="entry name" value="PucR_C-HTH_dom"/>
</dbReference>
<name>T0CVP5_ALIAG</name>
<proteinExistence type="predicted"/>
<accession>T0CVP5</accession>
<organism evidence="1 2">
    <name type="scientific">Alicyclobacillus acidoterrestris (strain ATCC 49025 / DSM 3922 / CIP 106132 / NCIMB 13137 / GD3B)</name>
    <dbReference type="NCBI Taxonomy" id="1356854"/>
    <lineage>
        <taxon>Bacteria</taxon>
        <taxon>Bacillati</taxon>
        <taxon>Bacillota</taxon>
        <taxon>Bacilli</taxon>
        <taxon>Bacillales</taxon>
        <taxon>Alicyclobacillaceae</taxon>
        <taxon>Alicyclobacillus</taxon>
    </lineage>
</organism>
<dbReference type="SUPFAM" id="SSF46689">
    <property type="entry name" value="Homeodomain-like"/>
    <property type="match status" value="1"/>
</dbReference>
<dbReference type="EMBL" id="CP080467">
    <property type="protein sequence ID" value="UNO48214.1"/>
    <property type="molecule type" value="Genomic_DNA"/>
</dbReference>
<dbReference type="Gene3D" id="1.10.10.2840">
    <property type="entry name" value="PucR C-terminal helix-turn-helix domain"/>
    <property type="match status" value="1"/>
</dbReference>
<dbReference type="KEGG" id="aaco:K1I37_16270"/>
<reference evidence="2" key="1">
    <citation type="journal article" date="2022" name="G3 (Bethesda)">
        <title>Unveiling the complete genome sequence of Alicyclobacillus acidoterrestris DSM 3922T, a taint-producing strain.</title>
        <authorList>
            <person name="Leonardo I.C."/>
            <person name="Barreto Crespo M.T."/>
            <person name="Gaspar F.B."/>
        </authorList>
    </citation>
    <scope>NUCLEOTIDE SEQUENCE [LARGE SCALE GENOMIC DNA]</scope>
    <source>
        <strain evidence="2">DSM 3922</strain>
    </source>
</reference>
<evidence type="ECO:0000313" key="1">
    <source>
        <dbReference type="EMBL" id="UNO48214.1"/>
    </source>
</evidence>
<dbReference type="Pfam" id="PF13556">
    <property type="entry name" value="HTH_30"/>
    <property type="match status" value="1"/>
</dbReference>
<dbReference type="InterPro" id="IPR009057">
    <property type="entry name" value="Homeodomain-like_sf"/>
</dbReference>
<dbReference type="eggNOG" id="COG2508">
    <property type="taxonomic scope" value="Bacteria"/>
</dbReference>
<accession>A0A9E6ZS64</accession>
<keyword evidence="2" id="KW-1185">Reference proteome</keyword>
<dbReference type="RefSeq" id="WP_021298511.1">
    <property type="nucleotide sequence ID" value="NZ_AURB01000193.1"/>
</dbReference>
<dbReference type="STRING" id="1356854.N007_16885"/>
<dbReference type="PANTHER" id="PTHR33744">
    <property type="entry name" value="CARBOHYDRATE DIACID REGULATOR"/>
    <property type="match status" value="1"/>
</dbReference>
<protein>
    <submittedName>
        <fullName evidence="1">Helix-turn-helix domain-containing protein</fullName>
    </submittedName>
</protein>
<dbReference type="AlphaFoldDB" id="T0CVP5"/>
<dbReference type="Proteomes" id="UP000829401">
    <property type="component" value="Chromosome"/>
</dbReference>
<dbReference type="InterPro" id="IPR051448">
    <property type="entry name" value="CdaR-like_regulators"/>
</dbReference>
<dbReference type="InterPro" id="IPR042070">
    <property type="entry name" value="PucR_C-HTH_sf"/>
</dbReference>
<gene>
    <name evidence="1" type="ORF">K1I37_16270</name>
</gene>
<evidence type="ECO:0000313" key="2">
    <source>
        <dbReference type="Proteomes" id="UP000829401"/>
    </source>
</evidence>